<evidence type="ECO:0000256" key="7">
    <source>
        <dbReference type="SAM" id="Phobius"/>
    </source>
</evidence>
<sequence>MGVLPQEASPPKNLSTCPLKYLAWIASLPQRLQPQVIHRAPPCSVKKQTEKVGARGGAPRTLGRRVSQQLPGPPTPLGGQVAAAITGHHARKAAGSLLGGPRLGTPPAVRPRQTVLADPCAVPLCSEPLSPTADGRPRPGLRSLLPGRLAVPQRLLLGHRLLPGPDHHRPGPHDAAPAERRLPPAELRPRLHEAPQAGPRYPGCPPGERPPTPHPPSSRAELSAGPRPASVIVCSGGLLGSLAFASRAGSYLVSLVDDHLVPLTLVVVVAFQNMALVCIYGARRAREEISMELGCQLPHRLTFLWGYVTLPGLLALLSVCLIQLHQPGAATYVAWNSSSVRPQPTPRTAARPRPHPHPRSPAQLLSSNAAPLSLPQSQEARQPYPRSTLGWATCLSLLALLPLPLRPLYHWWNHQDPAVADACNKPLSKKPALSPKPKPLPWAKLQGDSLSQGSQDKIYESSSFSLPLVTSAFSMVSSNLALSRQASPALPAAESSSGQQAEAPEGAEEAPAQ</sequence>
<feature type="compositionally biased region" description="Basic and acidic residues" evidence="6">
    <location>
        <begin position="165"/>
        <end position="180"/>
    </location>
</feature>
<gene>
    <name evidence="8" type="primary">LOC100350471</name>
</gene>
<feature type="compositionally biased region" description="Pro residues" evidence="6">
    <location>
        <begin position="202"/>
        <end position="216"/>
    </location>
</feature>
<reference evidence="8" key="3">
    <citation type="submission" date="2025-09" db="UniProtKB">
        <authorList>
            <consortium name="Ensembl"/>
        </authorList>
    </citation>
    <scope>IDENTIFICATION</scope>
    <source>
        <strain evidence="8">Thorbecke</strain>
    </source>
</reference>
<dbReference type="InterPro" id="IPR037272">
    <property type="entry name" value="SNS_sf"/>
</dbReference>
<dbReference type="GeneTree" id="ENSGT00940000163157"/>
<keyword evidence="3 7" id="KW-0812">Transmembrane</keyword>
<dbReference type="GO" id="GO:0005886">
    <property type="term" value="C:plasma membrane"/>
    <property type="evidence" value="ECO:0007669"/>
    <property type="project" value="TreeGrafter"/>
</dbReference>
<protein>
    <submittedName>
        <fullName evidence="8">Uncharacterized protein</fullName>
    </submittedName>
</protein>
<evidence type="ECO:0000256" key="6">
    <source>
        <dbReference type="SAM" id="MobiDB-lite"/>
    </source>
</evidence>
<evidence type="ECO:0000256" key="5">
    <source>
        <dbReference type="ARBA" id="ARBA00023136"/>
    </source>
</evidence>
<evidence type="ECO:0000256" key="4">
    <source>
        <dbReference type="ARBA" id="ARBA00022989"/>
    </source>
</evidence>
<dbReference type="PANTHER" id="PTHR11616:SF233">
    <property type="entry name" value="TRANSPORTER"/>
    <property type="match status" value="1"/>
</dbReference>
<feature type="transmembrane region" description="Helical" evidence="7">
    <location>
        <begin position="303"/>
        <end position="324"/>
    </location>
</feature>
<reference evidence="8" key="2">
    <citation type="submission" date="2025-08" db="UniProtKB">
        <authorList>
            <consortium name="Ensembl"/>
        </authorList>
    </citation>
    <scope>IDENTIFICATION</scope>
    <source>
        <strain evidence="8">Thorbecke</strain>
    </source>
</reference>
<feature type="region of interest" description="Disordered" evidence="6">
    <location>
        <begin position="192"/>
        <end position="224"/>
    </location>
</feature>
<feature type="region of interest" description="Disordered" evidence="6">
    <location>
        <begin position="338"/>
        <end position="365"/>
    </location>
</feature>
<keyword evidence="2" id="KW-0813">Transport</keyword>
<evidence type="ECO:0000256" key="1">
    <source>
        <dbReference type="ARBA" id="ARBA00004141"/>
    </source>
</evidence>
<dbReference type="Ensembl" id="ENSOCUT00000038063.1">
    <property type="protein sequence ID" value="ENSOCUP00000033038.1"/>
    <property type="gene ID" value="ENSOCUG00000022731.3"/>
</dbReference>
<dbReference type="GO" id="GO:0035725">
    <property type="term" value="P:sodium ion transmembrane transport"/>
    <property type="evidence" value="ECO:0007669"/>
    <property type="project" value="TreeGrafter"/>
</dbReference>
<comment type="subcellular location">
    <subcellularLocation>
        <location evidence="1">Membrane</location>
        <topology evidence="1">Multi-pass membrane protein</topology>
    </subcellularLocation>
</comment>
<organism evidence="8 9">
    <name type="scientific">Oryctolagus cuniculus</name>
    <name type="common">Rabbit</name>
    <dbReference type="NCBI Taxonomy" id="9986"/>
    <lineage>
        <taxon>Eukaryota</taxon>
        <taxon>Metazoa</taxon>
        <taxon>Chordata</taxon>
        <taxon>Craniata</taxon>
        <taxon>Vertebrata</taxon>
        <taxon>Euteleostomi</taxon>
        <taxon>Mammalia</taxon>
        <taxon>Eutheria</taxon>
        <taxon>Euarchontoglires</taxon>
        <taxon>Glires</taxon>
        <taxon>Lagomorpha</taxon>
        <taxon>Leporidae</taxon>
        <taxon>Oryctolagus</taxon>
    </lineage>
</organism>
<proteinExistence type="predicted"/>
<dbReference type="Pfam" id="PF00209">
    <property type="entry name" value="SNF"/>
    <property type="match status" value="1"/>
</dbReference>
<evidence type="ECO:0000256" key="2">
    <source>
        <dbReference type="ARBA" id="ARBA00022448"/>
    </source>
</evidence>
<keyword evidence="5 7" id="KW-0472">Membrane</keyword>
<dbReference type="PANTHER" id="PTHR11616">
    <property type="entry name" value="SODIUM/CHLORIDE DEPENDENT TRANSPORTER"/>
    <property type="match status" value="1"/>
</dbReference>
<accession>A0A5F9CHB5</accession>
<feature type="region of interest" description="Disordered" evidence="6">
    <location>
        <begin position="44"/>
        <end position="77"/>
    </location>
</feature>
<evidence type="ECO:0000256" key="3">
    <source>
        <dbReference type="ARBA" id="ARBA00022692"/>
    </source>
</evidence>
<reference evidence="8 9" key="1">
    <citation type="journal article" date="2011" name="Nature">
        <title>A high-resolution map of human evolutionary constraint using 29 mammals.</title>
        <authorList>
            <person name="Lindblad-Toh K."/>
            <person name="Garber M."/>
            <person name="Zuk O."/>
            <person name="Lin M.F."/>
            <person name="Parker B.J."/>
            <person name="Washietl S."/>
            <person name="Kheradpour P."/>
            <person name="Ernst J."/>
            <person name="Jordan G."/>
            <person name="Mauceli E."/>
            <person name="Ward L.D."/>
            <person name="Lowe C.B."/>
            <person name="Holloway A.K."/>
            <person name="Clamp M."/>
            <person name="Gnerre S."/>
            <person name="Alfoldi J."/>
            <person name="Beal K."/>
            <person name="Chang J."/>
            <person name="Clawson H."/>
            <person name="Cuff J."/>
            <person name="Di Palma F."/>
            <person name="Fitzgerald S."/>
            <person name="Flicek P."/>
            <person name="Guttman M."/>
            <person name="Hubisz M.J."/>
            <person name="Jaffe D.B."/>
            <person name="Jungreis I."/>
            <person name="Kent W.J."/>
            <person name="Kostka D."/>
            <person name="Lara M."/>
            <person name="Martins A.L."/>
            <person name="Massingham T."/>
            <person name="Moltke I."/>
            <person name="Raney B.J."/>
            <person name="Rasmussen M.D."/>
            <person name="Robinson J."/>
            <person name="Stark A."/>
            <person name="Vilella A.J."/>
            <person name="Wen J."/>
            <person name="Xie X."/>
            <person name="Zody M.C."/>
            <person name="Baldwin J."/>
            <person name="Bloom T."/>
            <person name="Chin C.W."/>
            <person name="Heiman D."/>
            <person name="Nicol R."/>
            <person name="Nusbaum C."/>
            <person name="Young S."/>
            <person name="Wilkinson J."/>
            <person name="Worley K.C."/>
            <person name="Kovar C.L."/>
            <person name="Muzny D.M."/>
            <person name="Gibbs R.A."/>
            <person name="Cree A."/>
            <person name="Dihn H.H."/>
            <person name="Fowler G."/>
            <person name="Jhangiani S."/>
            <person name="Joshi V."/>
            <person name="Lee S."/>
            <person name="Lewis L.R."/>
            <person name="Nazareth L.V."/>
            <person name="Okwuonu G."/>
            <person name="Santibanez J."/>
            <person name="Warren W.C."/>
            <person name="Mardis E.R."/>
            <person name="Weinstock G.M."/>
            <person name="Wilson R.K."/>
            <person name="Delehaunty K."/>
            <person name="Dooling D."/>
            <person name="Fronik C."/>
            <person name="Fulton L."/>
            <person name="Fulton B."/>
            <person name="Graves T."/>
            <person name="Minx P."/>
            <person name="Sodergren E."/>
            <person name="Birney E."/>
            <person name="Margulies E.H."/>
            <person name="Herrero J."/>
            <person name="Green E.D."/>
            <person name="Haussler D."/>
            <person name="Siepel A."/>
            <person name="Goldman N."/>
            <person name="Pollard K.S."/>
            <person name="Pedersen J.S."/>
            <person name="Lander E.S."/>
            <person name="Kellis M."/>
        </authorList>
    </citation>
    <scope>NUCLEOTIDE SEQUENCE [LARGE SCALE GENOMIC DNA]</scope>
    <source>
        <strain evidence="9">Thorbecke</strain>
    </source>
</reference>
<keyword evidence="9" id="KW-1185">Reference proteome</keyword>
<feature type="region of interest" description="Disordered" evidence="6">
    <location>
        <begin position="487"/>
        <end position="513"/>
    </location>
</feature>
<dbReference type="InParanoid" id="A0A5F9CHB5"/>
<keyword evidence="4 7" id="KW-1133">Transmembrane helix</keyword>
<dbReference type="GO" id="GO:0006865">
    <property type="term" value="P:amino acid transport"/>
    <property type="evidence" value="ECO:0007669"/>
    <property type="project" value="TreeGrafter"/>
</dbReference>
<dbReference type="InterPro" id="IPR000175">
    <property type="entry name" value="Na/ntran_symport"/>
</dbReference>
<feature type="region of interest" description="Disordered" evidence="6">
    <location>
        <begin position="427"/>
        <end position="449"/>
    </location>
</feature>
<feature type="region of interest" description="Disordered" evidence="6">
    <location>
        <begin position="160"/>
        <end position="180"/>
    </location>
</feature>
<dbReference type="AlphaFoldDB" id="A0A5F9CHB5"/>
<name>A0A5F9CHB5_RABIT</name>
<dbReference type="Bgee" id="ENSOCUG00000022731">
    <property type="expression patterns" value="Expressed in testis and 7 other cell types or tissues"/>
</dbReference>
<feature type="transmembrane region" description="Helical" evidence="7">
    <location>
        <begin position="260"/>
        <end position="282"/>
    </location>
</feature>
<evidence type="ECO:0000313" key="8">
    <source>
        <dbReference type="Ensembl" id="ENSOCUP00000033038.1"/>
    </source>
</evidence>
<evidence type="ECO:0000313" key="9">
    <source>
        <dbReference type="Proteomes" id="UP000001811"/>
    </source>
</evidence>
<dbReference type="SUPFAM" id="SSF161070">
    <property type="entry name" value="SNF-like"/>
    <property type="match status" value="1"/>
</dbReference>
<dbReference type="Proteomes" id="UP000001811">
    <property type="component" value="Unplaced"/>
</dbReference>